<feature type="transmembrane region" description="Helical" evidence="1">
    <location>
        <begin position="102"/>
        <end position="121"/>
    </location>
</feature>
<name>A1BAL2_PARDP</name>
<keyword evidence="1" id="KW-1133">Transmembrane helix</keyword>
<feature type="transmembrane region" description="Helical" evidence="1">
    <location>
        <begin position="28"/>
        <end position="49"/>
    </location>
</feature>
<dbReference type="EMBL" id="CP000490">
    <property type="protein sequence ID" value="ABL72556.1"/>
    <property type="molecule type" value="Genomic_DNA"/>
</dbReference>
<dbReference type="GeneID" id="93454158"/>
<dbReference type="KEGG" id="pde:Pden_4492"/>
<evidence type="ECO:0000256" key="1">
    <source>
        <dbReference type="SAM" id="Phobius"/>
    </source>
</evidence>
<dbReference type="STRING" id="318586.Pden_4492"/>
<keyword evidence="3" id="KW-1185">Reference proteome</keyword>
<evidence type="ECO:0000313" key="3">
    <source>
        <dbReference type="Proteomes" id="UP000000361"/>
    </source>
</evidence>
<feature type="transmembrane region" description="Helical" evidence="1">
    <location>
        <begin position="55"/>
        <end position="82"/>
    </location>
</feature>
<feature type="transmembrane region" description="Helical" evidence="1">
    <location>
        <begin position="6"/>
        <end position="21"/>
    </location>
</feature>
<dbReference type="Proteomes" id="UP000000361">
    <property type="component" value="Chromosome 2"/>
</dbReference>
<keyword evidence="1" id="KW-0812">Transmembrane</keyword>
<dbReference type="AlphaFoldDB" id="A1BAL2"/>
<accession>A1BAL2</accession>
<reference evidence="3" key="1">
    <citation type="submission" date="2006-12" db="EMBL/GenBank/DDBJ databases">
        <title>Complete sequence of chromosome 2 of Paracoccus denitrificans PD1222.</title>
        <authorList>
            <person name="Copeland A."/>
            <person name="Lucas S."/>
            <person name="Lapidus A."/>
            <person name="Barry K."/>
            <person name="Detter J.C."/>
            <person name="Glavina del Rio T."/>
            <person name="Hammon N."/>
            <person name="Israni S."/>
            <person name="Dalin E."/>
            <person name="Tice H."/>
            <person name="Pitluck S."/>
            <person name="Munk A.C."/>
            <person name="Brettin T."/>
            <person name="Bruce D."/>
            <person name="Han C."/>
            <person name="Tapia R."/>
            <person name="Gilna P."/>
            <person name="Schmutz J."/>
            <person name="Larimer F."/>
            <person name="Land M."/>
            <person name="Hauser L."/>
            <person name="Kyrpides N."/>
            <person name="Lykidis A."/>
            <person name="Spiro S."/>
            <person name="Richardson D.J."/>
            <person name="Moir J.W.B."/>
            <person name="Ferguson S.J."/>
            <person name="van Spanning R.J.M."/>
            <person name="Richardson P."/>
        </authorList>
    </citation>
    <scope>NUCLEOTIDE SEQUENCE [LARGE SCALE GENOMIC DNA]</scope>
    <source>
        <strain evidence="3">Pd 1222</strain>
    </source>
</reference>
<dbReference type="HOGENOM" id="CLU_2024476_0_0_5"/>
<keyword evidence="1" id="KW-0472">Membrane</keyword>
<organism evidence="2 3">
    <name type="scientific">Paracoccus denitrificans (strain Pd 1222)</name>
    <dbReference type="NCBI Taxonomy" id="318586"/>
    <lineage>
        <taxon>Bacteria</taxon>
        <taxon>Pseudomonadati</taxon>
        <taxon>Pseudomonadota</taxon>
        <taxon>Alphaproteobacteria</taxon>
        <taxon>Rhodobacterales</taxon>
        <taxon>Paracoccaceae</taxon>
        <taxon>Paracoccus</taxon>
    </lineage>
</organism>
<sequence>MEIVWLIVGATVAAMLWFGAARMGSRSFAVLAQGLVALLVSAGLCYLIGSGKTGGYLAGIIGAVLSLLMLIAAAAVAAGALLRWLYDRLRPPAPARAPLRPAWDLMGVGALSALAVILSAME</sequence>
<gene>
    <name evidence="2" type="ordered locus">Pden_4492</name>
</gene>
<dbReference type="EnsemblBacteria" id="ABL72556">
    <property type="protein sequence ID" value="ABL72556"/>
    <property type="gene ID" value="Pden_4492"/>
</dbReference>
<protein>
    <submittedName>
        <fullName evidence="2">Uncharacterized protein</fullName>
    </submittedName>
</protein>
<evidence type="ECO:0000313" key="2">
    <source>
        <dbReference type="EMBL" id="ABL72556.1"/>
    </source>
</evidence>
<dbReference type="RefSeq" id="WP_011750717.1">
    <property type="nucleotide sequence ID" value="NC_008687.1"/>
</dbReference>
<proteinExistence type="predicted"/>
<dbReference type="eggNOG" id="ENOG50313K7">
    <property type="taxonomic scope" value="Bacteria"/>
</dbReference>